<name>A0A251VGB4_HELAN</name>
<reference evidence="1" key="3">
    <citation type="submission" date="2020-06" db="EMBL/GenBank/DDBJ databases">
        <title>Helianthus annuus Genome sequencing and assembly Release 2.</title>
        <authorList>
            <person name="Gouzy J."/>
            <person name="Langlade N."/>
            <person name="Munos S."/>
        </authorList>
    </citation>
    <scope>NUCLEOTIDE SEQUENCE</scope>
    <source>
        <tissue evidence="1">Leaves</tissue>
    </source>
</reference>
<evidence type="ECO:0000313" key="2">
    <source>
        <dbReference type="EMBL" id="OTG34213.1"/>
    </source>
</evidence>
<protein>
    <submittedName>
        <fullName evidence="2">Uncharacterized protein</fullName>
    </submittedName>
</protein>
<dbReference type="EMBL" id="MNCJ02000317">
    <property type="protein sequence ID" value="KAF5818095.1"/>
    <property type="molecule type" value="Genomic_DNA"/>
</dbReference>
<organism evidence="2 3">
    <name type="scientific">Helianthus annuus</name>
    <name type="common">Common sunflower</name>
    <dbReference type="NCBI Taxonomy" id="4232"/>
    <lineage>
        <taxon>Eukaryota</taxon>
        <taxon>Viridiplantae</taxon>
        <taxon>Streptophyta</taxon>
        <taxon>Embryophyta</taxon>
        <taxon>Tracheophyta</taxon>
        <taxon>Spermatophyta</taxon>
        <taxon>Magnoliopsida</taxon>
        <taxon>eudicotyledons</taxon>
        <taxon>Gunneridae</taxon>
        <taxon>Pentapetalae</taxon>
        <taxon>asterids</taxon>
        <taxon>campanulids</taxon>
        <taxon>Asterales</taxon>
        <taxon>Asteraceae</taxon>
        <taxon>Asteroideae</taxon>
        <taxon>Heliantheae alliance</taxon>
        <taxon>Heliantheae</taxon>
        <taxon>Helianthus</taxon>
    </lineage>
</organism>
<reference evidence="1 3" key="1">
    <citation type="journal article" date="2017" name="Nature">
        <title>The sunflower genome provides insights into oil metabolism, flowering and Asterid evolution.</title>
        <authorList>
            <person name="Badouin H."/>
            <person name="Gouzy J."/>
            <person name="Grassa C.J."/>
            <person name="Murat F."/>
            <person name="Staton S.E."/>
            <person name="Cottret L."/>
            <person name="Lelandais-Briere C."/>
            <person name="Owens G.L."/>
            <person name="Carrere S."/>
            <person name="Mayjonade B."/>
            <person name="Legrand L."/>
            <person name="Gill N."/>
            <person name="Kane N.C."/>
            <person name="Bowers J.E."/>
            <person name="Hubner S."/>
            <person name="Bellec A."/>
            <person name="Berard A."/>
            <person name="Berges H."/>
            <person name="Blanchet N."/>
            <person name="Boniface M.C."/>
            <person name="Brunel D."/>
            <person name="Catrice O."/>
            <person name="Chaidir N."/>
            <person name="Claudel C."/>
            <person name="Donnadieu C."/>
            <person name="Faraut T."/>
            <person name="Fievet G."/>
            <person name="Helmstetter N."/>
            <person name="King M."/>
            <person name="Knapp S.J."/>
            <person name="Lai Z."/>
            <person name="Le Paslier M.C."/>
            <person name="Lippi Y."/>
            <person name="Lorenzon L."/>
            <person name="Mandel J.R."/>
            <person name="Marage G."/>
            <person name="Marchand G."/>
            <person name="Marquand E."/>
            <person name="Bret-Mestries E."/>
            <person name="Morien E."/>
            <person name="Nambeesan S."/>
            <person name="Nguyen T."/>
            <person name="Pegot-Espagnet P."/>
            <person name="Pouilly N."/>
            <person name="Raftis F."/>
            <person name="Sallet E."/>
            <person name="Schiex T."/>
            <person name="Thomas J."/>
            <person name="Vandecasteele C."/>
            <person name="Vares D."/>
            <person name="Vear F."/>
            <person name="Vautrin S."/>
            <person name="Crespi M."/>
            <person name="Mangin B."/>
            <person name="Burke J.M."/>
            <person name="Salse J."/>
            <person name="Munos S."/>
            <person name="Vincourt P."/>
            <person name="Rieseberg L.H."/>
            <person name="Langlade N.B."/>
        </authorList>
    </citation>
    <scope>NUCLEOTIDE SEQUENCE [LARGE SCALE GENOMIC DNA]</scope>
    <source>
        <strain evidence="3">cv. SF193</strain>
        <tissue evidence="1">Leaves</tissue>
    </source>
</reference>
<sequence length="71" mass="7864">MAASSSHTSTTTHSNAICSCGTSTCIRTSWTKANPRRRFLCCSDNYGWLHWIEPQSTCPRCERVVPALLSS</sequence>
<dbReference type="InParanoid" id="A0A251VGB4"/>
<keyword evidence="3" id="KW-1185">Reference proteome</keyword>
<dbReference type="Proteomes" id="UP000215914">
    <property type="component" value="Chromosome 2"/>
</dbReference>
<dbReference type="AlphaFoldDB" id="A0A251VGB4"/>
<proteinExistence type="predicted"/>
<reference evidence="2" key="2">
    <citation type="submission" date="2017-02" db="EMBL/GenBank/DDBJ databases">
        <title>Sunflower complete genome.</title>
        <authorList>
            <person name="Langlade N."/>
            <person name="Munos S."/>
        </authorList>
    </citation>
    <scope>NUCLEOTIDE SEQUENCE [LARGE SCALE GENOMIC DNA]</scope>
    <source>
        <tissue evidence="2">Leaves</tissue>
    </source>
</reference>
<evidence type="ECO:0000313" key="1">
    <source>
        <dbReference type="EMBL" id="KAF5818095.1"/>
    </source>
</evidence>
<dbReference type="EMBL" id="CM007891">
    <property type="protein sequence ID" value="OTG34213.1"/>
    <property type="molecule type" value="Genomic_DNA"/>
</dbReference>
<evidence type="ECO:0000313" key="3">
    <source>
        <dbReference type="Proteomes" id="UP000215914"/>
    </source>
</evidence>
<gene>
    <name evidence="2" type="ORF">HannXRQ_Chr02g0043291</name>
    <name evidence="1" type="ORF">HanXRQr2_Chr02g0060821</name>
</gene>
<dbReference type="Gramene" id="mRNA:HanXRQr2_Chr02g0060821">
    <property type="protein sequence ID" value="mRNA:HanXRQr2_Chr02g0060821"/>
    <property type="gene ID" value="HanXRQr2_Chr02g0060821"/>
</dbReference>
<accession>A0A251VGB4</accession>